<dbReference type="KEGG" id="mcr:MCFN_02150"/>
<protein>
    <submittedName>
        <fullName evidence="1">Uncharacterized protein</fullName>
    </submittedName>
</protein>
<dbReference type="InterPro" id="IPR043129">
    <property type="entry name" value="ATPase_NBD"/>
</dbReference>
<evidence type="ECO:0000313" key="1">
    <source>
        <dbReference type="EMBL" id="AIA29568.1"/>
    </source>
</evidence>
<dbReference type="Gene3D" id="3.30.420.40">
    <property type="match status" value="1"/>
</dbReference>
<proteinExistence type="predicted"/>
<reference evidence="1 2" key="1">
    <citation type="journal article" date="2014" name="Genome Announc.">
        <title>Complete Genome Sequence of the Bovine Mastitis Pathogen Mycoplasma californicum Strain ST-6T (ATCC 33461T).</title>
        <authorList>
            <person name="Calcutt M.J."/>
            <person name="Foecking M.F."/>
            <person name="Fox L.K."/>
        </authorList>
    </citation>
    <scope>NUCLEOTIDE SEQUENCE [LARGE SCALE GENOMIC DNA]</scope>
    <source>
        <strain evidence="1 2">ST-6</strain>
    </source>
</reference>
<dbReference type="SUPFAM" id="SSF53067">
    <property type="entry name" value="Actin-like ATPase domain"/>
    <property type="match status" value="1"/>
</dbReference>
<dbReference type="eggNOG" id="COG1214">
    <property type="taxonomic scope" value="Bacteria"/>
</dbReference>
<dbReference type="Proteomes" id="UP000027088">
    <property type="component" value="Chromosome"/>
</dbReference>
<accession>A0A059XRX1</accession>
<dbReference type="Pfam" id="PF00814">
    <property type="entry name" value="TsaD"/>
    <property type="match status" value="1"/>
</dbReference>
<dbReference type="OrthoDB" id="9784166at2"/>
<gene>
    <name evidence="1" type="ORF">MCFN_02150</name>
</gene>
<organism evidence="1 2">
    <name type="scientific">Mycoplasmopsis californica</name>
    <dbReference type="NCBI Taxonomy" id="2113"/>
    <lineage>
        <taxon>Bacteria</taxon>
        <taxon>Bacillati</taxon>
        <taxon>Mycoplasmatota</taxon>
        <taxon>Mycoplasmoidales</taxon>
        <taxon>Metamycoplasmataceae</taxon>
        <taxon>Mycoplasmopsis</taxon>
    </lineage>
</organism>
<name>A0A059XRX1_9BACT</name>
<dbReference type="RefSeq" id="WP_038561841.1">
    <property type="nucleotide sequence ID" value="NZ_AP018940.1"/>
</dbReference>
<dbReference type="AlphaFoldDB" id="A0A059XRX1"/>
<sequence length="182" mass="21153">MKLYLDTTGEKFVIAAFNQNNNLIASYIITEPKKVPLIPFYCAKICNDLNIKINKFTHFYTNLGPGLFTGVRISLVYLRTIAMITNAKIKTISSMQILAMQNPNKNELFINASGNKHYYYSPKSTEFTIEDVKIMQNNNTNFDVVDYNEFLENFTRYEPLFKEWDEIINIEPYYIKSPQIGV</sequence>
<dbReference type="InterPro" id="IPR000905">
    <property type="entry name" value="Gcp-like_dom"/>
</dbReference>
<dbReference type="EMBL" id="CP007521">
    <property type="protein sequence ID" value="AIA29568.1"/>
    <property type="molecule type" value="Genomic_DNA"/>
</dbReference>
<evidence type="ECO:0000313" key="2">
    <source>
        <dbReference type="Proteomes" id="UP000027088"/>
    </source>
</evidence>
<keyword evidence="2" id="KW-1185">Reference proteome</keyword>